<evidence type="ECO:0000256" key="5">
    <source>
        <dbReference type="SAM" id="Phobius"/>
    </source>
</evidence>
<evidence type="ECO:0000313" key="8">
    <source>
        <dbReference type="Proteomes" id="UP001521785"/>
    </source>
</evidence>
<evidence type="ECO:0000256" key="2">
    <source>
        <dbReference type="ARBA" id="ARBA00022692"/>
    </source>
</evidence>
<feature type="domain" description="STAS" evidence="6">
    <location>
        <begin position="533"/>
        <end position="692"/>
    </location>
</feature>
<dbReference type="EMBL" id="JAKJXO020000012">
    <property type="protein sequence ID" value="KAL1598000.1"/>
    <property type="molecule type" value="Genomic_DNA"/>
</dbReference>
<comment type="subcellular location">
    <subcellularLocation>
        <location evidence="1">Membrane</location>
        <topology evidence="1">Multi-pass membrane protein</topology>
    </subcellularLocation>
</comment>
<dbReference type="Pfam" id="PF00916">
    <property type="entry name" value="Sulfate_transp"/>
    <property type="match status" value="2"/>
</dbReference>
<dbReference type="InterPro" id="IPR001902">
    <property type="entry name" value="SLC26A/SulP_fam"/>
</dbReference>
<feature type="transmembrane region" description="Helical" evidence="5">
    <location>
        <begin position="283"/>
        <end position="306"/>
    </location>
</feature>
<dbReference type="InterPro" id="IPR011547">
    <property type="entry name" value="SLC26A/SulP_dom"/>
</dbReference>
<feature type="transmembrane region" description="Helical" evidence="5">
    <location>
        <begin position="177"/>
        <end position="202"/>
    </location>
</feature>
<evidence type="ECO:0000259" key="6">
    <source>
        <dbReference type="PROSITE" id="PS50801"/>
    </source>
</evidence>
<keyword evidence="3 5" id="KW-1133">Transmembrane helix</keyword>
<dbReference type="PANTHER" id="PTHR11814">
    <property type="entry name" value="SULFATE TRANSPORTER"/>
    <property type="match status" value="1"/>
</dbReference>
<dbReference type="InterPro" id="IPR036513">
    <property type="entry name" value="STAS_dom_sf"/>
</dbReference>
<dbReference type="InterPro" id="IPR002645">
    <property type="entry name" value="STAS_dom"/>
</dbReference>
<feature type="transmembrane region" description="Helical" evidence="5">
    <location>
        <begin position="252"/>
        <end position="271"/>
    </location>
</feature>
<dbReference type="SUPFAM" id="SSF52091">
    <property type="entry name" value="SpoIIaa-like"/>
    <property type="match status" value="1"/>
</dbReference>
<feature type="transmembrane region" description="Helical" evidence="5">
    <location>
        <begin position="490"/>
        <end position="509"/>
    </location>
</feature>
<dbReference type="Pfam" id="PF01740">
    <property type="entry name" value="STAS"/>
    <property type="match status" value="1"/>
</dbReference>
<dbReference type="Gene3D" id="3.30.750.24">
    <property type="entry name" value="STAS domain"/>
    <property type="match status" value="1"/>
</dbReference>
<evidence type="ECO:0000313" key="7">
    <source>
        <dbReference type="EMBL" id="KAL1598000.1"/>
    </source>
</evidence>
<gene>
    <name evidence="7" type="ORF">SLS60_008488</name>
</gene>
<feature type="transmembrane region" description="Helical" evidence="5">
    <location>
        <begin position="412"/>
        <end position="430"/>
    </location>
</feature>
<dbReference type="Proteomes" id="UP001521785">
    <property type="component" value="Unassembled WGS sequence"/>
</dbReference>
<sequence length="710" mass="77749">MGLVERSKRLVAEDHNVQRARRDGARAVRALPRATGKYLVDKVPVVHWAPQYSPRWLANDFLAGITVGVMLIPQALAYAKIATISGEYGLMSSWLPNFLYFFMGTSKGTHSDSPYNELPEAVFCRHKLSNLTFSYQVLERTLLTSTTDMSTGPTSLLGLLTAEIVRDYTSDGFSAQAIASMVAMCMGIYCLIIGGLKLGFLLEFVSIPVLHGFISAAGIVIMLGQIPSLFGVKVGTGTAKIIHDIFAQIPDFKGPTVGVGLGGIVLLVALQKMGQKWGSKNKAIWFIALGRAAIVLILFTGISYGVNKNIDLENDDPVWELSKVKSNGINAPKMPPSALFSRVFPRAVAPFLAGVIEHLAIAKAFARKNGYVIDPAQELVYLGVTNFFNSFFSSMAVGGAMSRTAVNSSTGVRSPAYAIVAGGVVVLSIFELSPALFWIPKATLAAIIVTAVWSILSPPKIFWHFWKTSFVDFVASMLAFWLTLFESSEIGIGAAVGFQLVYHILFSAFSRVHRVTAVPERDPTVDFSDMPTDVQVFKPHQSLIFYNAFSITNQCFDAIQTYNSGANISFEVLRAQRNWSTAGERRAKALRKRAGITMEPSRLHLVVLDMSMVVTIDTTGLTALQDLKADLERYAGKTSELRFANMHNGVKARFERFGWELYDGSALPIEKHAEERKGNAVFNSVADAVRHPRFGAEEPEEIMVVGSEKV</sequence>
<feature type="transmembrane region" description="Helical" evidence="5">
    <location>
        <begin position="379"/>
        <end position="400"/>
    </location>
</feature>
<accession>A0ABR3R0Q4</accession>
<evidence type="ECO:0000256" key="3">
    <source>
        <dbReference type="ARBA" id="ARBA00022989"/>
    </source>
</evidence>
<dbReference type="CDD" id="cd07042">
    <property type="entry name" value="STAS_SulP_like_sulfate_transporter"/>
    <property type="match status" value="1"/>
</dbReference>
<feature type="transmembrane region" description="Helical" evidence="5">
    <location>
        <begin position="209"/>
        <end position="232"/>
    </location>
</feature>
<evidence type="ECO:0000256" key="4">
    <source>
        <dbReference type="ARBA" id="ARBA00023136"/>
    </source>
</evidence>
<protein>
    <recommendedName>
        <fullName evidence="6">STAS domain-containing protein</fullName>
    </recommendedName>
</protein>
<name>A0ABR3R0Q4_9PLEO</name>
<keyword evidence="2 5" id="KW-0812">Transmembrane</keyword>
<keyword evidence="8" id="KW-1185">Reference proteome</keyword>
<keyword evidence="4 5" id="KW-0472">Membrane</keyword>
<feature type="transmembrane region" description="Helical" evidence="5">
    <location>
        <begin position="436"/>
        <end position="456"/>
    </location>
</feature>
<feature type="transmembrane region" description="Helical" evidence="5">
    <location>
        <begin position="61"/>
        <end position="81"/>
    </location>
</feature>
<proteinExistence type="predicted"/>
<comment type="caution">
    <text evidence="7">The sequence shown here is derived from an EMBL/GenBank/DDBJ whole genome shotgun (WGS) entry which is preliminary data.</text>
</comment>
<dbReference type="PROSITE" id="PS50801">
    <property type="entry name" value="STAS"/>
    <property type="match status" value="1"/>
</dbReference>
<evidence type="ECO:0000256" key="1">
    <source>
        <dbReference type="ARBA" id="ARBA00004141"/>
    </source>
</evidence>
<organism evidence="7 8">
    <name type="scientific">Paraconiothyrium brasiliense</name>
    <dbReference type="NCBI Taxonomy" id="300254"/>
    <lineage>
        <taxon>Eukaryota</taxon>
        <taxon>Fungi</taxon>
        <taxon>Dikarya</taxon>
        <taxon>Ascomycota</taxon>
        <taxon>Pezizomycotina</taxon>
        <taxon>Dothideomycetes</taxon>
        <taxon>Pleosporomycetidae</taxon>
        <taxon>Pleosporales</taxon>
        <taxon>Massarineae</taxon>
        <taxon>Didymosphaeriaceae</taxon>
        <taxon>Paraconiothyrium</taxon>
    </lineage>
</organism>
<reference evidence="7 8" key="1">
    <citation type="submission" date="2024-02" db="EMBL/GenBank/DDBJ databases">
        <title>De novo assembly and annotation of 12 fungi associated with fruit tree decline syndrome in Ontario, Canada.</title>
        <authorList>
            <person name="Sulman M."/>
            <person name="Ellouze W."/>
            <person name="Ilyukhin E."/>
        </authorList>
    </citation>
    <scope>NUCLEOTIDE SEQUENCE [LARGE SCALE GENOMIC DNA]</scope>
    <source>
        <strain evidence="7 8">M42-189</strain>
    </source>
</reference>